<evidence type="ECO:0000313" key="12">
    <source>
        <dbReference type="EMBL" id="MDI3423826.1"/>
    </source>
</evidence>
<dbReference type="EMBL" id="JASCIS010000064">
    <property type="protein sequence ID" value="MDI3423826.1"/>
    <property type="molecule type" value="Genomic_DNA"/>
</dbReference>
<evidence type="ECO:0000256" key="10">
    <source>
        <dbReference type="SAM" id="MobiDB-lite"/>
    </source>
</evidence>
<dbReference type="HAMAP" id="MF_00179">
    <property type="entry name" value="RibA"/>
    <property type="match status" value="1"/>
</dbReference>
<sequence>MRSANGSSPTTRSPLPLSAPASSLPHLGDASPRARVRVPLEAGAGQLVEARMLTFDGLADGREHLAVQLGDPGAGVPLVRLHSECLTGDVFGSARCDCGPQLHDAIRLIDESGGLILYLRQEGRGIGLYNKLDAYRLQEGGLDTYEANRALGLADDLRDYTVAAQMLRALGHTEIDLLTNNPDKAEQLGRLGITVRCTVRTGVFDNPHNQAYLSAKANKTGHDIRLKEKVA</sequence>
<organism evidence="12 13">
    <name type="scientific">Streptomyces luteolus</name>
    <dbReference type="NCBI Taxonomy" id="3043615"/>
    <lineage>
        <taxon>Bacteria</taxon>
        <taxon>Bacillati</taxon>
        <taxon>Actinomycetota</taxon>
        <taxon>Actinomycetes</taxon>
        <taxon>Kitasatosporales</taxon>
        <taxon>Streptomycetaceae</taxon>
        <taxon>Streptomyces</taxon>
    </lineage>
</organism>
<comment type="similarity">
    <text evidence="9">Belongs to the GTP cyclohydrolase II family.</text>
</comment>
<dbReference type="SUPFAM" id="SSF142695">
    <property type="entry name" value="RibA-like"/>
    <property type="match status" value="1"/>
</dbReference>
<feature type="binding site" evidence="9">
    <location>
        <position position="96"/>
    </location>
    <ligand>
        <name>Zn(2+)</name>
        <dbReference type="ChEBI" id="CHEBI:29105"/>
        <note>catalytic</note>
    </ligand>
</feature>
<evidence type="ECO:0000256" key="8">
    <source>
        <dbReference type="ARBA" id="ARBA00049295"/>
    </source>
</evidence>
<feature type="region of interest" description="Disordered" evidence="10">
    <location>
        <begin position="1"/>
        <end position="32"/>
    </location>
</feature>
<name>A0ABT6T889_9ACTN</name>
<feature type="binding site" evidence="9">
    <location>
        <position position="184"/>
    </location>
    <ligand>
        <name>GTP</name>
        <dbReference type="ChEBI" id="CHEBI:37565"/>
    </ligand>
</feature>
<feature type="binding site" evidence="9">
    <location>
        <position position="179"/>
    </location>
    <ligand>
        <name>GTP</name>
        <dbReference type="ChEBI" id="CHEBI:37565"/>
    </ligand>
</feature>
<feature type="compositionally biased region" description="Low complexity" evidence="10">
    <location>
        <begin position="7"/>
        <end position="27"/>
    </location>
</feature>
<keyword evidence="7 9" id="KW-0342">GTP-binding</keyword>
<dbReference type="PANTHER" id="PTHR21327">
    <property type="entry name" value="GTP CYCLOHYDROLASE II-RELATED"/>
    <property type="match status" value="1"/>
</dbReference>
<dbReference type="GO" id="GO:0003935">
    <property type="term" value="F:GTP cyclohydrolase II activity"/>
    <property type="evidence" value="ECO:0007669"/>
    <property type="project" value="UniProtKB-EC"/>
</dbReference>
<dbReference type="NCBIfam" id="NF001591">
    <property type="entry name" value="PRK00393.1"/>
    <property type="match status" value="1"/>
</dbReference>
<feature type="active site" description="Proton acceptor" evidence="9">
    <location>
        <position position="156"/>
    </location>
</feature>
<dbReference type="Gene3D" id="3.40.50.10990">
    <property type="entry name" value="GTP cyclohydrolase II"/>
    <property type="match status" value="1"/>
</dbReference>
<dbReference type="CDD" id="cd00641">
    <property type="entry name" value="GTP_cyclohydro2"/>
    <property type="match status" value="1"/>
</dbReference>
<evidence type="ECO:0000256" key="3">
    <source>
        <dbReference type="ARBA" id="ARBA00022723"/>
    </source>
</evidence>
<evidence type="ECO:0000259" key="11">
    <source>
        <dbReference type="Pfam" id="PF00925"/>
    </source>
</evidence>
<comment type="pathway">
    <text evidence="1 9">Cofactor biosynthesis; riboflavin biosynthesis; 5-amino-6-(D-ribitylamino)uracil from GTP: step 1/4.</text>
</comment>
<evidence type="ECO:0000256" key="9">
    <source>
        <dbReference type="HAMAP-Rule" id="MF_00179"/>
    </source>
</evidence>
<gene>
    <name evidence="9 12" type="primary">ribA</name>
    <name evidence="12" type="ORF">QIT00_35690</name>
</gene>
<proteinExistence type="inferred from homology"/>
<feature type="binding site" evidence="9">
    <location>
        <begin position="122"/>
        <end position="124"/>
    </location>
    <ligand>
        <name>GTP</name>
        <dbReference type="ChEBI" id="CHEBI:37565"/>
    </ligand>
</feature>
<evidence type="ECO:0000256" key="4">
    <source>
        <dbReference type="ARBA" id="ARBA00022741"/>
    </source>
</evidence>
<feature type="active site" description="Nucleophile" evidence="9">
    <location>
        <position position="158"/>
    </location>
</feature>
<dbReference type="InterPro" id="IPR032677">
    <property type="entry name" value="GTP_cyclohydro_II"/>
</dbReference>
<dbReference type="Proteomes" id="UP001237105">
    <property type="component" value="Unassembled WGS sequence"/>
</dbReference>
<keyword evidence="13" id="KW-1185">Reference proteome</keyword>
<evidence type="ECO:0000256" key="6">
    <source>
        <dbReference type="ARBA" id="ARBA00022833"/>
    </source>
</evidence>
<evidence type="ECO:0000256" key="5">
    <source>
        <dbReference type="ARBA" id="ARBA00022801"/>
    </source>
</evidence>
<feature type="binding site" evidence="9">
    <location>
        <position position="98"/>
    </location>
    <ligand>
        <name>Zn(2+)</name>
        <dbReference type="ChEBI" id="CHEBI:29105"/>
        <note>catalytic</note>
    </ligand>
</feature>
<keyword evidence="4 9" id="KW-0547">Nucleotide-binding</keyword>
<comment type="catalytic activity">
    <reaction evidence="8 9">
        <text>GTP + 4 H2O = 2,5-diamino-6-hydroxy-4-(5-phosphoribosylamino)-pyrimidine + formate + 2 phosphate + 3 H(+)</text>
        <dbReference type="Rhea" id="RHEA:23704"/>
        <dbReference type="ChEBI" id="CHEBI:15377"/>
        <dbReference type="ChEBI" id="CHEBI:15378"/>
        <dbReference type="ChEBI" id="CHEBI:15740"/>
        <dbReference type="ChEBI" id="CHEBI:37565"/>
        <dbReference type="ChEBI" id="CHEBI:43474"/>
        <dbReference type="ChEBI" id="CHEBI:58614"/>
        <dbReference type="EC" id="3.5.4.25"/>
    </reaction>
</comment>
<comment type="function">
    <text evidence="9">Catalyzes the conversion of GTP to 2,5-diamino-6-ribosylamino-4(3H)-pyrimidinone 5'-phosphate (DARP), formate and pyrophosphate.</text>
</comment>
<keyword evidence="5 9" id="KW-0378">Hydrolase</keyword>
<feature type="binding site" evidence="9">
    <location>
        <position position="101"/>
    </location>
    <ligand>
        <name>GTP</name>
        <dbReference type="ChEBI" id="CHEBI:37565"/>
    </ligand>
</feature>
<keyword evidence="6 9" id="KW-0862">Zinc</keyword>
<evidence type="ECO:0000256" key="2">
    <source>
        <dbReference type="ARBA" id="ARBA00022619"/>
    </source>
</evidence>
<feature type="domain" description="GTP cyclohydrolase II" evidence="11">
    <location>
        <begin position="49"/>
        <end position="196"/>
    </location>
</feature>
<evidence type="ECO:0000256" key="7">
    <source>
        <dbReference type="ARBA" id="ARBA00023134"/>
    </source>
</evidence>
<feature type="binding site" evidence="9">
    <location>
        <position position="144"/>
    </location>
    <ligand>
        <name>GTP</name>
        <dbReference type="ChEBI" id="CHEBI:37565"/>
    </ligand>
</feature>
<dbReference type="Pfam" id="PF00925">
    <property type="entry name" value="GTP_cyclohydro2"/>
    <property type="match status" value="1"/>
</dbReference>
<keyword evidence="2 9" id="KW-0686">Riboflavin biosynthesis</keyword>
<dbReference type="PANTHER" id="PTHR21327:SF18">
    <property type="entry name" value="3,4-DIHYDROXY-2-BUTANONE 4-PHOSPHATE SYNTHASE"/>
    <property type="match status" value="1"/>
</dbReference>
<protein>
    <recommendedName>
        <fullName evidence="9">GTP cyclohydrolase-2</fullName>
        <ecNumber evidence="9">3.5.4.25</ecNumber>
    </recommendedName>
    <alternativeName>
        <fullName evidence="9">GTP cyclohydrolase II</fullName>
    </alternativeName>
</protein>
<evidence type="ECO:0000256" key="1">
    <source>
        <dbReference type="ARBA" id="ARBA00004853"/>
    </source>
</evidence>
<feature type="binding site" evidence="9">
    <location>
        <begin position="80"/>
        <end position="84"/>
    </location>
    <ligand>
        <name>GTP</name>
        <dbReference type="ChEBI" id="CHEBI:37565"/>
    </ligand>
</feature>
<accession>A0ABT6T889</accession>
<dbReference type="InterPro" id="IPR000926">
    <property type="entry name" value="RibA"/>
</dbReference>
<feature type="binding site" evidence="9">
    <location>
        <position position="85"/>
    </location>
    <ligand>
        <name>Zn(2+)</name>
        <dbReference type="ChEBI" id="CHEBI:29105"/>
        <note>catalytic</note>
    </ligand>
</feature>
<keyword evidence="3 9" id="KW-0479">Metal-binding</keyword>
<comment type="caution">
    <text evidence="12">The sequence shown here is derived from an EMBL/GenBank/DDBJ whole genome shotgun (WGS) entry which is preliminary data.</text>
</comment>
<comment type="cofactor">
    <cofactor evidence="9">
        <name>Zn(2+)</name>
        <dbReference type="ChEBI" id="CHEBI:29105"/>
    </cofactor>
    <text evidence="9">Binds 1 zinc ion per subunit.</text>
</comment>
<evidence type="ECO:0000313" key="13">
    <source>
        <dbReference type="Proteomes" id="UP001237105"/>
    </source>
</evidence>
<dbReference type="InterPro" id="IPR036144">
    <property type="entry name" value="RibA-like_sf"/>
</dbReference>
<dbReference type="EC" id="3.5.4.25" evidence="9"/>
<reference evidence="12 13" key="1">
    <citation type="submission" date="2023-05" db="EMBL/GenBank/DDBJ databases">
        <title>Draft genome sequence of Streptomyces sp. B-S-A12 isolated from a cave soil in Thailand.</title>
        <authorList>
            <person name="Chamroensaksri N."/>
            <person name="Muangham S."/>
        </authorList>
    </citation>
    <scope>NUCLEOTIDE SEQUENCE [LARGE SCALE GENOMIC DNA]</scope>
    <source>
        <strain evidence="12 13">B-S-A12</strain>
    </source>
</reference>